<dbReference type="KEGG" id="mbur:EQU24_16335"/>
<name>A0A4P9UQC7_METBY</name>
<dbReference type="CDD" id="cd12870">
    <property type="entry name" value="MqsA"/>
    <property type="match status" value="1"/>
</dbReference>
<dbReference type="EMBL" id="CP035467">
    <property type="protein sequence ID" value="QCW83632.1"/>
    <property type="molecule type" value="Genomic_DNA"/>
</dbReference>
<dbReference type="InterPro" id="IPR022453">
    <property type="entry name" value="Znf_MqsA-type"/>
</dbReference>
<accession>A0A4P9UQC7</accession>
<gene>
    <name evidence="1" type="ORF">EQU24_16335</name>
</gene>
<proteinExistence type="predicted"/>
<protein>
    <submittedName>
        <fullName evidence="1">Type II toxin-antitoxin system MqsA family antitoxin</fullName>
    </submittedName>
</protein>
<dbReference type="OrthoDB" id="9812340at2"/>
<evidence type="ECO:0000313" key="1">
    <source>
        <dbReference type="EMBL" id="QCW83632.1"/>
    </source>
</evidence>
<sequence length="86" mass="9461">MNTHNDLCPVCHGGCKQAGRTTFTVDLGFGVVVVRDVPAQVCDLCGTDWLEDSVAEKLEQIVEQARLKHPVVEVANWQQEIQSLPS</sequence>
<dbReference type="Proteomes" id="UP000305881">
    <property type="component" value="Chromosome"/>
</dbReference>
<reference evidence="2" key="1">
    <citation type="journal article" date="2019" name="J. Bacteriol.">
        <title>A Mutagenic Screen Identifies a TonB-Dependent Receptor Required for the Lanthanide Metal Switch in the Type I Methanotroph 'Methylotuvimicrobium buryatense' 5GB1C.</title>
        <authorList>
            <person name="Groom J.D."/>
            <person name="Ford S.M."/>
            <person name="Pesesky M.W."/>
            <person name="Lidstrom M.E."/>
        </authorList>
    </citation>
    <scope>NUCLEOTIDE SEQUENCE [LARGE SCALE GENOMIC DNA]</scope>
    <source>
        <strain evidence="2">5GB1C</strain>
    </source>
</reference>
<organism evidence="1 2">
    <name type="scientific">Methylotuvimicrobium buryatense</name>
    <name type="common">Methylomicrobium buryatense</name>
    <dbReference type="NCBI Taxonomy" id="95641"/>
    <lineage>
        <taxon>Bacteria</taxon>
        <taxon>Pseudomonadati</taxon>
        <taxon>Pseudomonadota</taxon>
        <taxon>Gammaproteobacteria</taxon>
        <taxon>Methylococcales</taxon>
        <taxon>Methylococcaceae</taxon>
        <taxon>Methylotuvimicrobium</taxon>
    </lineage>
</organism>
<dbReference type="RefSeq" id="WP_017842560.1">
    <property type="nucleotide sequence ID" value="NZ_CP035467.1"/>
</dbReference>
<dbReference type="STRING" id="675511.GCA_000341735_04186"/>
<dbReference type="Gene3D" id="3.10.20.860">
    <property type="match status" value="1"/>
</dbReference>
<evidence type="ECO:0000313" key="2">
    <source>
        <dbReference type="Proteomes" id="UP000305881"/>
    </source>
</evidence>
<dbReference type="AlphaFoldDB" id="A0A4P9UQC7"/>
<dbReference type="NCBIfam" id="TIGR03831">
    <property type="entry name" value="YgiT_finger"/>
    <property type="match status" value="1"/>
</dbReference>
<keyword evidence="2" id="KW-1185">Reference proteome</keyword>